<protein>
    <submittedName>
        <fullName evidence="2">NAD(P)H-binding protein</fullName>
    </submittedName>
</protein>
<dbReference type="Pfam" id="PF03435">
    <property type="entry name" value="Sacchrp_dh_NADP"/>
    <property type="match status" value="1"/>
</dbReference>
<evidence type="ECO:0000313" key="3">
    <source>
        <dbReference type="Proteomes" id="UP000468901"/>
    </source>
</evidence>
<dbReference type="AlphaFoldDB" id="A0A6N6VL39"/>
<dbReference type="PANTHER" id="PTHR43781:SF1">
    <property type="entry name" value="SACCHAROPINE DEHYDROGENASE"/>
    <property type="match status" value="1"/>
</dbReference>
<comment type="caution">
    <text evidence="2">The sequence shown here is derived from an EMBL/GenBank/DDBJ whole genome shotgun (WGS) entry which is preliminary data.</text>
</comment>
<dbReference type="InterPro" id="IPR036291">
    <property type="entry name" value="NAD(P)-bd_dom_sf"/>
</dbReference>
<name>A0A6N6VL39_9HYPH</name>
<dbReference type="EMBL" id="WESC01000005">
    <property type="protein sequence ID" value="KAB7740743.1"/>
    <property type="molecule type" value="Genomic_DNA"/>
</dbReference>
<keyword evidence="3" id="KW-1185">Reference proteome</keyword>
<dbReference type="RefSeq" id="WP_152215562.1">
    <property type="nucleotide sequence ID" value="NZ_JBAQYD010000392.1"/>
</dbReference>
<proteinExistence type="predicted"/>
<feature type="domain" description="Saccharopine dehydrogenase NADP binding" evidence="1">
    <location>
        <begin position="6"/>
        <end position="124"/>
    </location>
</feature>
<organism evidence="2 3">
    <name type="scientific">Parvibaculum sedimenti</name>
    <dbReference type="NCBI Taxonomy" id="2608632"/>
    <lineage>
        <taxon>Bacteria</taxon>
        <taxon>Pseudomonadati</taxon>
        <taxon>Pseudomonadota</taxon>
        <taxon>Alphaproteobacteria</taxon>
        <taxon>Hyphomicrobiales</taxon>
        <taxon>Parvibaculaceae</taxon>
        <taxon>Parvibaculum</taxon>
    </lineage>
</organism>
<dbReference type="SUPFAM" id="SSF51735">
    <property type="entry name" value="NAD(P)-binding Rossmann-fold domains"/>
    <property type="match status" value="1"/>
</dbReference>
<sequence length="351" mass="37450">MTARFMIYGATGYTGKLVARTAKALGMQPLLAGRNEARLKSVAGQHGFEYQAFGLDDTAALTSALSQVDAVLHIAGPFAHTSKPMLDACIKTKTHYLDITGEIDVFEACAARDAEAREAGIMVLPGVGFDVVPSDCLAAHMKARMPDAVELTLAIAGLGHMSRGTAKTGVESIGLGTRVRREGEIVSVAKPPRRDFDFGQGPKHGIAIGWGDVSTAYHSTGISNITVFFEASPQLEQMANLGGFKRWLASRAFMQKRLKARIDAQPEGPTDAERRAGNAVLLGEAVNAAGDRVVSKLQTPEGYTLTAMTSLETVRRVLGGQFQPGFQTPSRAYGGDYIAEFDGCTLQDLNN</sequence>
<dbReference type="InterPro" id="IPR005097">
    <property type="entry name" value="Sacchrp_dh_NADP-bd"/>
</dbReference>
<accession>A0A6N6VL39</accession>
<dbReference type="Gene3D" id="3.40.50.720">
    <property type="entry name" value="NAD(P)-binding Rossmann-like Domain"/>
    <property type="match status" value="1"/>
</dbReference>
<evidence type="ECO:0000313" key="2">
    <source>
        <dbReference type="EMBL" id="KAB7740743.1"/>
    </source>
</evidence>
<gene>
    <name evidence="2" type="ORF">F2P47_06770</name>
</gene>
<evidence type="ECO:0000259" key="1">
    <source>
        <dbReference type="Pfam" id="PF03435"/>
    </source>
</evidence>
<dbReference type="Proteomes" id="UP000468901">
    <property type="component" value="Unassembled WGS sequence"/>
</dbReference>
<reference evidence="2 3" key="1">
    <citation type="submission" date="2019-09" db="EMBL/GenBank/DDBJ databases">
        <title>Parvibaculum sedimenti sp. nov., isolated from sediment.</title>
        <authorList>
            <person name="Wang Y."/>
        </authorList>
    </citation>
    <scope>NUCLEOTIDE SEQUENCE [LARGE SCALE GENOMIC DNA]</scope>
    <source>
        <strain evidence="2 3">HXT-9</strain>
    </source>
</reference>
<dbReference type="PANTHER" id="PTHR43781">
    <property type="entry name" value="SACCHAROPINE DEHYDROGENASE"/>
    <property type="match status" value="1"/>
</dbReference>